<name>C2BI01_9FIRM</name>
<comment type="caution">
    <text evidence="3">The sequence shown here is derived from an EMBL/GenBank/DDBJ whole genome shotgun (WGS) entry which is preliminary data.</text>
</comment>
<dbReference type="Pfam" id="PF01408">
    <property type="entry name" value="GFO_IDH_MocA"/>
    <property type="match status" value="1"/>
</dbReference>
<dbReference type="PANTHER" id="PTHR43054:SF1">
    <property type="entry name" value="SCYLLO-INOSITOL 2-DEHYDROGENASE (NADP(+)) IOLU"/>
    <property type="match status" value="1"/>
</dbReference>
<dbReference type="PANTHER" id="PTHR43054">
    <property type="match status" value="1"/>
</dbReference>
<keyword evidence="4" id="KW-1185">Reference proteome</keyword>
<evidence type="ECO:0000313" key="3">
    <source>
        <dbReference type="EMBL" id="EEI85455.1"/>
    </source>
</evidence>
<sequence length="331" mass="37441">KMKLGIIGAGMIAQEVLGFIKDVSNIEVIAIAATPRSEDKLKDLSEKYGIKSYYTNYEKLLANPEVEVVYVALPNNLHYEVMDKALDADKDIICEKPFTANVNQALKIFKKAEAKGKIVLEAISNRFIPNAVRIKEEIKKLGKIKIVSFNYSQYSSRYDRFKQGDLAPVFSLENAGGALMDLNIYNIDYVINLFGKPKDVRYFPNIEKSIDTSGVCVLEYDDFKAVCIGAKDSAAGFLNTIQGEEGTIEIPDTVSTVGSYRIKRTHGDDQTYNENEDKSRLFYEFVEFEKIIRERDMERVEKLKEITLNTAETLNQARIEVGIFFPADTEN</sequence>
<feature type="domain" description="Gfo/Idh/MocA-like oxidoreductase N-terminal" evidence="1">
    <location>
        <begin position="3"/>
        <end position="120"/>
    </location>
</feature>
<proteinExistence type="predicted"/>
<dbReference type="RefSeq" id="WP_004830124.1">
    <property type="nucleotide sequence ID" value="NZ_GG666057.1"/>
</dbReference>
<accession>C2BI01</accession>
<dbReference type="STRING" id="525254.HMPREF0072_1971"/>
<protein>
    <submittedName>
        <fullName evidence="3">Oxidoreductase, NAD-binding domain protein</fullName>
    </submittedName>
</protein>
<feature type="non-terminal residue" evidence="3">
    <location>
        <position position="1"/>
    </location>
</feature>
<dbReference type="eggNOG" id="COG0673">
    <property type="taxonomic scope" value="Bacteria"/>
</dbReference>
<dbReference type="SUPFAM" id="SSF55347">
    <property type="entry name" value="Glyceraldehyde-3-phosphate dehydrogenase-like, C-terminal domain"/>
    <property type="match status" value="1"/>
</dbReference>
<evidence type="ECO:0000259" key="1">
    <source>
        <dbReference type="Pfam" id="PF01408"/>
    </source>
</evidence>
<evidence type="ECO:0000259" key="2">
    <source>
        <dbReference type="Pfam" id="PF22725"/>
    </source>
</evidence>
<reference evidence="3 4" key="1">
    <citation type="submission" date="2008-10" db="EMBL/GenBank/DDBJ databases">
        <authorList>
            <person name="Qin X."/>
            <person name="Bachman B."/>
            <person name="Battles P."/>
            <person name="Bell A."/>
            <person name="Bess C."/>
            <person name="Bickham C."/>
            <person name="Chaboub L."/>
            <person name="Chen D."/>
            <person name="Coyle M."/>
            <person name="Deiros D.R."/>
            <person name="Dinh H."/>
            <person name="Forbes L."/>
            <person name="Fowler G."/>
            <person name="Francisco L."/>
            <person name="Fu Q."/>
            <person name="Gubbala S."/>
            <person name="Hale W."/>
            <person name="Han Y."/>
            <person name="Hemphill L."/>
            <person name="Highlander S.K."/>
            <person name="Hirani K."/>
            <person name="Hogues M."/>
            <person name="Jackson L."/>
            <person name="Jakkamsetti A."/>
            <person name="Javaid M."/>
            <person name="Jiang H."/>
            <person name="Korchina V."/>
            <person name="Kovar C."/>
            <person name="Lara F."/>
            <person name="Lee S."/>
            <person name="Mata R."/>
            <person name="Mathew T."/>
            <person name="Moen C."/>
            <person name="Morales K."/>
            <person name="Munidasa M."/>
            <person name="Nazareth L."/>
            <person name="Ngo R."/>
            <person name="Nguyen L."/>
            <person name="Okwuonu G."/>
            <person name="Ongeri F."/>
            <person name="Patil S."/>
            <person name="Petrosino J."/>
            <person name="Pham C."/>
            <person name="Pham P."/>
            <person name="Pu L.-L."/>
            <person name="Puazo M."/>
            <person name="Raj R."/>
            <person name="Reid J."/>
            <person name="Rouhana J."/>
            <person name="Saada N."/>
            <person name="Shang Y."/>
            <person name="Simmons D."/>
            <person name="Thornton R."/>
            <person name="Warren J."/>
            <person name="Weissenberger G."/>
            <person name="Zhang J."/>
            <person name="Zhang L."/>
            <person name="Zhou C."/>
            <person name="Zhu D."/>
            <person name="Muzny D."/>
            <person name="Worley K."/>
            <person name="Gibbs R."/>
        </authorList>
    </citation>
    <scope>NUCLEOTIDE SEQUENCE [LARGE SCALE GENOMIC DNA]</scope>
    <source>
        <strain evidence="3 4">ATCC 51172</strain>
    </source>
</reference>
<gene>
    <name evidence="3" type="ORF">HMPREF0072_1971</name>
</gene>
<dbReference type="Proteomes" id="UP000005984">
    <property type="component" value="Unassembled WGS sequence"/>
</dbReference>
<dbReference type="SUPFAM" id="SSF51735">
    <property type="entry name" value="NAD(P)-binding Rossmann-fold domains"/>
    <property type="match status" value="1"/>
</dbReference>
<dbReference type="Gene3D" id="3.40.50.720">
    <property type="entry name" value="NAD(P)-binding Rossmann-like Domain"/>
    <property type="match status" value="1"/>
</dbReference>
<dbReference type="Pfam" id="PF22725">
    <property type="entry name" value="GFO_IDH_MocA_C3"/>
    <property type="match status" value="1"/>
</dbReference>
<dbReference type="Gene3D" id="3.30.360.10">
    <property type="entry name" value="Dihydrodipicolinate Reductase, domain 2"/>
    <property type="match status" value="1"/>
</dbReference>
<dbReference type="InterPro" id="IPR055170">
    <property type="entry name" value="GFO_IDH_MocA-like_dom"/>
</dbReference>
<dbReference type="GO" id="GO:0000166">
    <property type="term" value="F:nucleotide binding"/>
    <property type="evidence" value="ECO:0007669"/>
    <property type="project" value="InterPro"/>
</dbReference>
<evidence type="ECO:0000313" key="4">
    <source>
        <dbReference type="Proteomes" id="UP000005984"/>
    </source>
</evidence>
<dbReference type="HOGENOM" id="CLU_838111_0_0_9"/>
<organism evidence="3 4">
    <name type="scientific">Anaerococcus lactolyticus ATCC 51172</name>
    <dbReference type="NCBI Taxonomy" id="525254"/>
    <lineage>
        <taxon>Bacteria</taxon>
        <taxon>Bacillati</taxon>
        <taxon>Bacillota</taxon>
        <taxon>Tissierellia</taxon>
        <taxon>Tissierellales</taxon>
        <taxon>Peptoniphilaceae</taxon>
        <taxon>Anaerococcus</taxon>
    </lineage>
</organism>
<dbReference type="EMBL" id="ABYO01000279">
    <property type="protein sequence ID" value="EEI85455.1"/>
    <property type="molecule type" value="Genomic_DNA"/>
</dbReference>
<dbReference type="InterPro" id="IPR036291">
    <property type="entry name" value="NAD(P)-bd_dom_sf"/>
</dbReference>
<feature type="domain" description="GFO/IDH/MocA-like oxidoreductase" evidence="2">
    <location>
        <begin position="140"/>
        <end position="249"/>
    </location>
</feature>
<dbReference type="InterPro" id="IPR000683">
    <property type="entry name" value="Gfo/Idh/MocA-like_OxRdtase_N"/>
</dbReference>
<dbReference type="AlphaFoldDB" id="C2BI01"/>